<sequence>MPYYEYRCQACHSRFELMRSMAQRDDPGRCPECEGEQISRMLSMPATFSMSSDGNMVPIGTSPSACGSCTATSCGSCSVN</sequence>
<dbReference type="Pfam" id="PF09723">
    <property type="entry name" value="Zn_ribbon_8"/>
    <property type="match status" value="1"/>
</dbReference>
<protein>
    <submittedName>
        <fullName evidence="2">Zinc ribbon domain-containing protein</fullName>
    </submittedName>
</protein>
<reference evidence="2 3" key="1">
    <citation type="submission" date="2020-08" db="EMBL/GenBank/DDBJ databases">
        <title>Bridging the membrane lipid divide: bacteria of the FCB group superphylum have the potential to synthesize archaeal ether lipids.</title>
        <authorList>
            <person name="Villanueva L."/>
            <person name="Von Meijenfeldt F.A.B."/>
            <person name="Westbye A.B."/>
            <person name="Yadav S."/>
            <person name="Hopmans E.C."/>
            <person name="Dutilh B.E."/>
            <person name="Sinninghe Damste J.S."/>
        </authorList>
    </citation>
    <scope>NUCLEOTIDE SEQUENCE [LARGE SCALE GENOMIC DNA]</scope>
    <source>
        <strain evidence="2">NIOZ-UU36</strain>
    </source>
</reference>
<dbReference type="EMBL" id="JACNJN010000039">
    <property type="protein sequence ID" value="MBC8334052.1"/>
    <property type="molecule type" value="Genomic_DNA"/>
</dbReference>
<evidence type="ECO:0000313" key="2">
    <source>
        <dbReference type="EMBL" id="MBC8334052.1"/>
    </source>
</evidence>
<accession>A0A8J6NI69</accession>
<comment type="caution">
    <text evidence="2">The sequence shown here is derived from an EMBL/GenBank/DDBJ whole genome shotgun (WGS) entry which is preliminary data.</text>
</comment>
<feature type="domain" description="Putative regulatory protein FmdB zinc ribbon" evidence="1">
    <location>
        <begin position="1"/>
        <end position="43"/>
    </location>
</feature>
<proteinExistence type="predicted"/>
<evidence type="ECO:0000259" key="1">
    <source>
        <dbReference type="SMART" id="SM00834"/>
    </source>
</evidence>
<name>A0A8J6NI69_9CHLR</name>
<evidence type="ECO:0000313" key="3">
    <source>
        <dbReference type="Proteomes" id="UP000614469"/>
    </source>
</evidence>
<dbReference type="SMART" id="SM00834">
    <property type="entry name" value="CxxC_CXXC_SSSS"/>
    <property type="match status" value="1"/>
</dbReference>
<organism evidence="2 3">
    <name type="scientific">Candidatus Desulfolinea nitratireducens</name>
    <dbReference type="NCBI Taxonomy" id="2841698"/>
    <lineage>
        <taxon>Bacteria</taxon>
        <taxon>Bacillati</taxon>
        <taxon>Chloroflexota</taxon>
        <taxon>Anaerolineae</taxon>
        <taxon>Anaerolineales</taxon>
        <taxon>Anaerolineales incertae sedis</taxon>
        <taxon>Candidatus Desulfolinea</taxon>
    </lineage>
</organism>
<dbReference type="NCBIfam" id="TIGR02605">
    <property type="entry name" value="CxxC_CxxC_SSSS"/>
    <property type="match status" value="1"/>
</dbReference>
<dbReference type="InterPro" id="IPR013429">
    <property type="entry name" value="Regulatory_FmdB_Zinc_ribbon"/>
</dbReference>
<dbReference type="AlphaFoldDB" id="A0A8J6NI69"/>
<dbReference type="Proteomes" id="UP000614469">
    <property type="component" value="Unassembled WGS sequence"/>
</dbReference>
<gene>
    <name evidence="2" type="ORF">H8E29_02200</name>
</gene>